<evidence type="ECO:0000313" key="2">
    <source>
        <dbReference type="Proteomes" id="UP001162480"/>
    </source>
</evidence>
<proteinExistence type="predicted"/>
<dbReference type="EMBL" id="OX597826">
    <property type="protein sequence ID" value="CAI9732334.1"/>
    <property type="molecule type" value="Genomic_DNA"/>
</dbReference>
<sequence>MNCKFYIEFLSRHDRRRWSRCEVEKLGLRLSSAAQQLVEVSPIVGSRRLQNITSHILVPARVDSGAVVVAAGVGVAVVVVVGGAAGAGAGVAIVLSGVEAAGVVAGDGGGGGGDRTGSVVSATTTTTTIVANKPGIVDVGEVIGKVRGGGGGDSAAVAVIVSDDAIRCGGRGDGGCVTGSLLMSTAVIVSSESRDVAIYSYKNQTLSSPLR</sequence>
<evidence type="ECO:0000313" key="1">
    <source>
        <dbReference type="EMBL" id="CAI9732334.1"/>
    </source>
</evidence>
<protein>
    <submittedName>
        <fullName evidence="1">Uncharacterized protein</fullName>
    </submittedName>
</protein>
<organism evidence="1 2">
    <name type="scientific">Octopus vulgaris</name>
    <name type="common">Common octopus</name>
    <dbReference type="NCBI Taxonomy" id="6645"/>
    <lineage>
        <taxon>Eukaryota</taxon>
        <taxon>Metazoa</taxon>
        <taxon>Spiralia</taxon>
        <taxon>Lophotrochozoa</taxon>
        <taxon>Mollusca</taxon>
        <taxon>Cephalopoda</taxon>
        <taxon>Coleoidea</taxon>
        <taxon>Octopodiformes</taxon>
        <taxon>Octopoda</taxon>
        <taxon>Incirrata</taxon>
        <taxon>Octopodidae</taxon>
        <taxon>Octopus</taxon>
    </lineage>
</organism>
<gene>
    <name evidence="1" type="ORF">OCTVUL_1B028521</name>
</gene>
<dbReference type="AlphaFoldDB" id="A0AA36FCM6"/>
<accession>A0AA36FCM6</accession>
<name>A0AA36FCM6_OCTVU</name>
<dbReference type="Proteomes" id="UP001162480">
    <property type="component" value="Chromosome 13"/>
</dbReference>
<reference evidence="1" key="1">
    <citation type="submission" date="2023-08" db="EMBL/GenBank/DDBJ databases">
        <authorList>
            <person name="Alioto T."/>
            <person name="Alioto T."/>
            <person name="Gomez Garrido J."/>
        </authorList>
    </citation>
    <scope>NUCLEOTIDE SEQUENCE</scope>
</reference>
<keyword evidence="2" id="KW-1185">Reference proteome</keyword>